<evidence type="ECO:0000313" key="3">
    <source>
        <dbReference type="Proteomes" id="UP001589619"/>
    </source>
</evidence>
<dbReference type="SMART" id="SM00698">
    <property type="entry name" value="MORN"/>
    <property type="match status" value="4"/>
</dbReference>
<dbReference type="Proteomes" id="UP001589619">
    <property type="component" value="Unassembled WGS sequence"/>
</dbReference>
<dbReference type="Gene3D" id="2.20.110.10">
    <property type="entry name" value="Histone H3 K4-specific methyltransferase SET7/9 N-terminal domain"/>
    <property type="match status" value="2"/>
</dbReference>
<dbReference type="RefSeq" id="WP_344916742.1">
    <property type="nucleotide sequence ID" value="NZ_BAAAYO010000021.1"/>
</dbReference>
<proteinExistence type="predicted"/>
<reference evidence="2 3" key="1">
    <citation type="submission" date="2024-09" db="EMBL/GenBank/DDBJ databases">
        <authorList>
            <person name="Sun Q."/>
            <person name="Mori K."/>
        </authorList>
    </citation>
    <scope>NUCLEOTIDE SEQUENCE [LARGE SCALE GENOMIC DNA]</scope>
    <source>
        <strain evidence="2 3">JCM 12520</strain>
    </source>
</reference>
<protein>
    <submittedName>
        <fullName evidence="2">MORN repeat-containing protein</fullName>
    </submittedName>
</protein>
<sequence>MNFKAFEEELPDIYILADQADRVIGEDYVIALEHLKEIARLLVRKILINERAEIDSTDSLLNLEAILNIEILPNYLEYMLKQLEYADSRESALFIDASQIEKLMMNIHDFMSWYMKTYVNDQFNSGPLVLKPQTTMVNSLSDREDQTKETKSILHIDNKITEGNWIDKEEEAFYIELDADETYKGQFRNGMKSGKGVYRWSDGTKYEGQWYKDREHGFGIKEYANGDRYRGEWRDGLFEGKGVYEWNDGTTFEGNWQDNLQHGYGVKTNSDGTTQRGFWTLGEFVFTESNELSASAKTRYDSCIRSCAEE</sequence>
<keyword evidence="1" id="KW-0677">Repeat</keyword>
<evidence type="ECO:0000313" key="2">
    <source>
        <dbReference type="EMBL" id="MFB9750148.1"/>
    </source>
</evidence>
<gene>
    <name evidence="2" type="ORF">ACFFNY_01060</name>
</gene>
<dbReference type="SUPFAM" id="SSF82185">
    <property type="entry name" value="Histone H3 K4-specific methyltransferase SET7/9 N-terminal domain"/>
    <property type="match status" value="1"/>
</dbReference>
<accession>A0ABV5VPE3</accession>
<organism evidence="2 3">
    <name type="scientific">Paenibacillus hodogayensis</name>
    <dbReference type="NCBI Taxonomy" id="279208"/>
    <lineage>
        <taxon>Bacteria</taxon>
        <taxon>Bacillati</taxon>
        <taxon>Bacillota</taxon>
        <taxon>Bacilli</taxon>
        <taxon>Bacillales</taxon>
        <taxon>Paenibacillaceae</taxon>
        <taxon>Paenibacillus</taxon>
    </lineage>
</organism>
<dbReference type="PANTHER" id="PTHR23084:SF263">
    <property type="entry name" value="MORN REPEAT-CONTAINING PROTEIN 1"/>
    <property type="match status" value="1"/>
</dbReference>
<dbReference type="Pfam" id="PF02493">
    <property type="entry name" value="MORN"/>
    <property type="match status" value="4"/>
</dbReference>
<dbReference type="EMBL" id="JBHMAG010000002">
    <property type="protein sequence ID" value="MFB9750148.1"/>
    <property type="molecule type" value="Genomic_DNA"/>
</dbReference>
<dbReference type="InterPro" id="IPR003409">
    <property type="entry name" value="MORN"/>
</dbReference>
<keyword evidence="3" id="KW-1185">Reference proteome</keyword>
<name>A0ABV5VPE3_9BACL</name>
<comment type="caution">
    <text evidence="2">The sequence shown here is derived from an EMBL/GenBank/DDBJ whole genome shotgun (WGS) entry which is preliminary data.</text>
</comment>
<dbReference type="PANTHER" id="PTHR23084">
    <property type="entry name" value="PHOSPHATIDYLINOSITOL-4-PHOSPHATE 5-KINASE RELATED"/>
    <property type="match status" value="1"/>
</dbReference>
<evidence type="ECO:0000256" key="1">
    <source>
        <dbReference type="ARBA" id="ARBA00022737"/>
    </source>
</evidence>